<keyword evidence="2" id="KW-0597">Phosphoprotein</keyword>
<sequence length="1305" mass="143183">MALKNANSLSGVWLGLILVLVVHTLAENTPSEEETEAESSHINYDSQSNDDFKFSKEDFDNYFEKDVNQPNIEDVSEAAGGLGNESLENADGVDATTTAKTVSNFTTLQHNETIPTIATIDFENNLTITDNEKMAVEGVREVSRVESSQAQSNATTDKVIVEVSKEELDSGGEGQSESAHREFEFAEEHDDFDEHTSSEFAEATTPSSALLNASSLRLPDNLHKHVEQFDIENSDEDEEADGNDTHSLMNDTNVNYRLDFKYGTKRFPENDTRKPNGDNGEGLTSEPKHEVEIFKNVTYPSVLRISEDPNNATVINDTTPNYSSSKPKARTISISGDNDVSTKNSKNFNHTRPDQAASDTIMRISPKKSVPTEKPTKLKPYPYLTSESTSINYELVTDLPNKTEVSTEEIAAYKNTIDRQKSDDKIIVTEPSVLVDNSIEKFKPVHEKRSGTLPRVNSTLGTSAAATAWSAPTTENTMLKNATDVTEEAQTTVSQSRHRNQTGNDVPQSNMNISVTTEEPSTILSEVTENNIENVIGKVNGTNNPTVSTPITKKLIDHHEAAKNNSELVGSEVLNFTEKIETVTSGSSTSNEIQTITEKSKITPIQRIDDVPSSTETYPVNATNDADKSKSKDGITASLPMFTFTTAKIVQESSSEIPAFESNGTRPIEENVANVSHPRTISQSYGSTEDIAESKDDQTTTIQYKFVSLTDAEKTTTPFPSDDVSPESVTVTNSLNETSKTMEPPSSEENGTFTNLFNNISVTTVSQETTESVVTDDSTDENPTSLSTMIETVKPDNVNSSTTIVFPDTTTSNTKFDVTTTEDLPNTTNSPVSETGFTTGTKANTDATISPTFGANTFNGRIEETTTAQNENPEETTTTMIPVTVTVIEETTMASNSEVIVSTESTSTSEIPTTVTLITTLIPETGQQFPNSSNNAIAVVAVSSVALICLVLLAGLLFIMRKRQTRFNNVQRCRPLTLEAYRVGGVSAYNSMRRKDRTRDSKRSYGNPAFEDSSVTPSHPLNFAGLSSFCNDLNAINEEFVGIPQVSARIDELPAGAEVKNRYANVVPLPETRVPLQKINNEPLTEYINASYVRGPKNATKYYIACQAPIESTVADFWRMIWEQQSKVIIMLTDIVENGVEKCVDYIPPSEVTDCHRLYGDYQVTLKKHEAKEKYAISTLHLKNLENNTYREVSHIWYLWPTNGVPSDATGLIAILLEARALQRGAPGPIVVHCSPGTGRTGTLIALDLGIRQYEITRTVDVPRVVYTIRRDRAGAVQTKEQYAFIYKGLNLYAAKLAGGALESM</sequence>
<dbReference type="InterPro" id="IPR000242">
    <property type="entry name" value="PTP_cat"/>
</dbReference>
<keyword evidence="6" id="KW-1133">Transmembrane helix</keyword>
<keyword evidence="6" id="KW-0472">Membrane</keyword>
<evidence type="ECO:0000313" key="10">
    <source>
        <dbReference type="Proteomes" id="UP000829291"/>
    </source>
</evidence>
<dbReference type="RefSeq" id="XP_046600381.1">
    <property type="nucleotide sequence ID" value="XM_046744425.1"/>
</dbReference>
<feature type="chain" id="PRO_5045019085" description="protein-tyrosine-phosphatase" evidence="7">
    <location>
        <begin position="27"/>
        <end position="1305"/>
    </location>
</feature>
<evidence type="ECO:0000313" key="12">
    <source>
        <dbReference type="RefSeq" id="XP_046600381.1"/>
    </source>
</evidence>
<feature type="region of interest" description="Disordered" evidence="5">
    <location>
        <begin position="265"/>
        <end position="285"/>
    </location>
</feature>
<evidence type="ECO:0000256" key="1">
    <source>
        <dbReference type="ARBA" id="ARBA00013064"/>
    </source>
</evidence>
<feature type="region of interest" description="Disordered" evidence="5">
    <location>
        <begin position="29"/>
        <end position="49"/>
    </location>
</feature>
<dbReference type="SUPFAM" id="SSF52799">
    <property type="entry name" value="(Phosphotyrosine protein) phosphatases II"/>
    <property type="match status" value="1"/>
</dbReference>
<dbReference type="Proteomes" id="UP000829291">
    <property type="component" value="Chromosome 6"/>
</dbReference>
<dbReference type="PROSITE" id="PS00383">
    <property type="entry name" value="TYR_PHOSPHATASE_1"/>
    <property type="match status" value="1"/>
</dbReference>
<keyword evidence="7" id="KW-0732">Signal</keyword>
<dbReference type="PRINTS" id="PR00700">
    <property type="entry name" value="PRTYPHPHTASE"/>
</dbReference>
<feature type="region of interest" description="Disordered" evidence="5">
    <location>
        <begin position="490"/>
        <end position="512"/>
    </location>
</feature>
<evidence type="ECO:0000259" key="8">
    <source>
        <dbReference type="PROSITE" id="PS50055"/>
    </source>
</evidence>
<dbReference type="InterPro" id="IPR008356">
    <property type="entry name" value="Tyr_Pase_KIM-con"/>
</dbReference>
<evidence type="ECO:0000256" key="4">
    <source>
        <dbReference type="ARBA" id="ARBA00022912"/>
    </source>
</evidence>
<evidence type="ECO:0000313" key="11">
    <source>
        <dbReference type="RefSeq" id="XP_015518112.2"/>
    </source>
</evidence>
<protein>
    <recommendedName>
        <fullName evidence="1">protein-tyrosine-phosphatase</fullName>
        <ecNumber evidence="1">3.1.3.48</ecNumber>
    </recommendedName>
</protein>
<dbReference type="EC" id="3.1.3.48" evidence="1"/>
<dbReference type="GO" id="GO:0048666">
    <property type="term" value="P:neuron development"/>
    <property type="evidence" value="ECO:0007669"/>
    <property type="project" value="UniProtKB-ARBA"/>
</dbReference>
<reference evidence="11 12" key="1">
    <citation type="submission" date="2025-05" db="UniProtKB">
        <authorList>
            <consortium name="RefSeq"/>
        </authorList>
    </citation>
    <scope>IDENTIFICATION</scope>
    <source>
        <tissue evidence="11 12">Thorax and Abdomen</tissue>
    </source>
</reference>
<keyword evidence="11 12" id="KW-0675">Receptor</keyword>
<feature type="region of interest" description="Disordered" evidence="5">
    <location>
        <begin position="611"/>
        <end position="631"/>
    </location>
</feature>
<keyword evidence="10" id="KW-1185">Reference proteome</keyword>
<dbReference type="CDD" id="cd00047">
    <property type="entry name" value="PTPc"/>
    <property type="match status" value="1"/>
</dbReference>
<dbReference type="PROSITE" id="PS50056">
    <property type="entry name" value="TYR_PHOSPHATASE_2"/>
    <property type="match status" value="1"/>
</dbReference>
<feature type="compositionally biased region" description="Polar residues" evidence="5">
    <location>
        <begin position="314"/>
        <end position="350"/>
    </location>
</feature>
<dbReference type="GO" id="GO:0009653">
    <property type="term" value="P:anatomical structure morphogenesis"/>
    <property type="evidence" value="ECO:0007669"/>
    <property type="project" value="UniProtKB-ARBA"/>
</dbReference>
<proteinExistence type="predicted"/>
<dbReference type="SMART" id="SM00404">
    <property type="entry name" value="PTPc_motif"/>
    <property type="match status" value="1"/>
</dbReference>
<keyword evidence="4" id="KW-0904">Protein phosphatase</keyword>
<evidence type="ECO:0000256" key="5">
    <source>
        <dbReference type="SAM" id="MobiDB-lite"/>
    </source>
</evidence>
<evidence type="ECO:0000256" key="2">
    <source>
        <dbReference type="ARBA" id="ARBA00022553"/>
    </source>
</evidence>
<dbReference type="InParanoid" id="A0A6J0BV41"/>
<organism evidence="10 11">
    <name type="scientific">Neodiprion lecontei</name>
    <name type="common">Redheaded pine sawfly</name>
    <dbReference type="NCBI Taxonomy" id="441921"/>
    <lineage>
        <taxon>Eukaryota</taxon>
        <taxon>Metazoa</taxon>
        <taxon>Ecdysozoa</taxon>
        <taxon>Arthropoda</taxon>
        <taxon>Hexapoda</taxon>
        <taxon>Insecta</taxon>
        <taxon>Pterygota</taxon>
        <taxon>Neoptera</taxon>
        <taxon>Endopterygota</taxon>
        <taxon>Hymenoptera</taxon>
        <taxon>Tenthredinoidea</taxon>
        <taxon>Diprionidae</taxon>
        <taxon>Diprioninae</taxon>
        <taxon>Neodiprion</taxon>
    </lineage>
</organism>
<dbReference type="InterPro" id="IPR029021">
    <property type="entry name" value="Prot-tyrosine_phosphatase-like"/>
</dbReference>
<feature type="compositionally biased region" description="Basic and acidic residues" evidence="5">
    <location>
        <begin position="188"/>
        <end position="197"/>
    </location>
</feature>
<feature type="transmembrane region" description="Helical" evidence="6">
    <location>
        <begin position="936"/>
        <end position="959"/>
    </location>
</feature>
<evidence type="ECO:0000256" key="6">
    <source>
        <dbReference type="SAM" id="Phobius"/>
    </source>
</evidence>
<dbReference type="InterPro" id="IPR000387">
    <property type="entry name" value="Tyr_Pase_dom"/>
</dbReference>
<feature type="region of interest" description="Disordered" evidence="5">
    <location>
        <begin position="188"/>
        <end position="207"/>
    </location>
</feature>
<dbReference type="RefSeq" id="XP_015518112.2">
    <property type="nucleotide sequence ID" value="XM_015662626.2"/>
</dbReference>
<accession>A0A6J0BV41</accession>
<feature type="region of interest" description="Disordered" evidence="5">
    <location>
        <begin position="314"/>
        <end position="355"/>
    </location>
</feature>
<dbReference type="KEGG" id="nlo:107223054"/>
<feature type="compositionally biased region" description="Basic and acidic residues" evidence="5">
    <location>
        <begin position="265"/>
        <end position="276"/>
    </location>
</feature>
<feature type="domain" description="Tyrosine specific protein phosphatases" evidence="9">
    <location>
        <begin position="1207"/>
        <end position="1284"/>
    </location>
</feature>
<dbReference type="Gene3D" id="3.90.190.10">
    <property type="entry name" value="Protein tyrosine phosphatase superfamily"/>
    <property type="match status" value="1"/>
</dbReference>
<dbReference type="RefSeq" id="XP_046600382.1">
    <property type="nucleotide sequence ID" value="XM_046744426.1"/>
</dbReference>
<dbReference type="Pfam" id="PF00102">
    <property type="entry name" value="Y_phosphatase"/>
    <property type="match status" value="1"/>
</dbReference>
<dbReference type="PANTHER" id="PTHR46198">
    <property type="entry name" value="PROTEIN-TYROSINE-PHOSPHATASE"/>
    <property type="match status" value="1"/>
</dbReference>
<evidence type="ECO:0000313" key="13">
    <source>
        <dbReference type="RefSeq" id="XP_046600382.1"/>
    </source>
</evidence>
<keyword evidence="6" id="KW-0812">Transmembrane</keyword>
<dbReference type="GO" id="GO:0004725">
    <property type="term" value="F:protein tyrosine phosphatase activity"/>
    <property type="evidence" value="ECO:0007669"/>
    <property type="project" value="InterPro"/>
</dbReference>
<name>A0A6J0BV41_NEOLC</name>
<feature type="signal peptide" evidence="7">
    <location>
        <begin position="1"/>
        <end position="26"/>
    </location>
</feature>
<feature type="region of interest" description="Disordered" evidence="5">
    <location>
        <begin position="816"/>
        <end position="857"/>
    </location>
</feature>
<feature type="region of interest" description="Disordered" evidence="5">
    <location>
        <begin position="992"/>
        <end position="1013"/>
    </location>
</feature>
<keyword evidence="3" id="KW-0378">Hydrolase</keyword>
<dbReference type="InterPro" id="IPR016130">
    <property type="entry name" value="Tyr_Pase_AS"/>
</dbReference>
<feature type="domain" description="Tyrosine-protein phosphatase" evidence="8">
    <location>
        <begin position="1060"/>
        <end position="1293"/>
    </location>
</feature>
<evidence type="ECO:0000256" key="3">
    <source>
        <dbReference type="ARBA" id="ARBA00022801"/>
    </source>
</evidence>
<feature type="compositionally biased region" description="Polar residues" evidence="5">
    <location>
        <begin position="612"/>
        <end position="624"/>
    </location>
</feature>
<dbReference type="SMART" id="SM00194">
    <property type="entry name" value="PTPc"/>
    <property type="match status" value="1"/>
</dbReference>
<dbReference type="InterPro" id="IPR003595">
    <property type="entry name" value="Tyr_Pase_cat"/>
</dbReference>
<evidence type="ECO:0000256" key="7">
    <source>
        <dbReference type="SAM" id="SignalP"/>
    </source>
</evidence>
<dbReference type="PROSITE" id="PS50055">
    <property type="entry name" value="TYR_PHOSPHATASE_PTP"/>
    <property type="match status" value="1"/>
</dbReference>
<gene>
    <name evidence="11 12 13" type="primary">LOC107223054</name>
</gene>
<evidence type="ECO:0000259" key="9">
    <source>
        <dbReference type="PROSITE" id="PS50056"/>
    </source>
</evidence>
<dbReference type="GeneID" id="107223054"/>
<dbReference type="OrthoDB" id="5794147at2759"/>
<dbReference type="PANTHER" id="PTHR46198:SF4">
    <property type="entry name" value="PROTEIN-TYROSINE-PHOSPHATASE"/>
    <property type="match status" value="1"/>
</dbReference>